<proteinExistence type="predicted"/>
<evidence type="ECO:0000256" key="1">
    <source>
        <dbReference type="SAM" id="MobiDB-lite"/>
    </source>
</evidence>
<dbReference type="AlphaFoldDB" id="A0A0A2VLU6"/>
<feature type="compositionally biased region" description="Polar residues" evidence="1">
    <location>
        <begin position="91"/>
        <end position="102"/>
    </location>
</feature>
<dbReference type="VEuPathDB" id="FungiDB:PAAG_11404"/>
<feature type="compositionally biased region" description="Low complexity" evidence="1">
    <location>
        <begin position="75"/>
        <end position="90"/>
    </location>
</feature>
<gene>
    <name evidence="2" type="ORF">PAAG_11404</name>
</gene>
<name>A0A0A2VLU6_PARBA</name>
<evidence type="ECO:0000313" key="2">
    <source>
        <dbReference type="EMBL" id="KGQ01829.1"/>
    </source>
</evidence>
<accession>A0A0A2VLU6</accession>
<dbReference type="RefSeq" id="XP_015703321.1">
    <property type="nucleotide sequence ID" value="XM_015847059.1"/>
</dbReference>
<dbReference type="EMBL" id="KN293995">
    <property type="protein sequence ID" value="KGQ01829.1"/>
    <property type="molecule type" value="Genomic_DNA"/>
</dbReference>
<dbReference type="GeneID" id="26970418"/>
<dbReference type="HOGENOM" id="CLU_1240460_0_0_1"/>
<keyword evidence="3" id="KW-1185">Reference proteome</keyword>
<reference evidence="2 3" key="1">
    <citation type="journal article" date="2011" name="PLoS Genet.">
        <title>Comparative genomic analysis of human fungal pathogens causing paracoccidioidomycosis.</title>
        <authorList>
            <person name="Desjardins C.A."/>
            <person name="Champion M.D."/>
            <person name="Holder J.W."/>
            <person name="Muszewska A."/>
            <person name="Goldberg J."/>
            <person name="Bailao A.M."/>
            <person name="Brigido M.M."/>
            <person name="Ferreira M.E."/>
            <person name="Garcia A.M."/>
            <person name="Grynberg M."/>
            <person name="Gujja S."/>
            <person name="Heiman D.I."/>
            <person name="Henn M.R."/>
            <person name="Kodira C.D."/>
            <person name="Leon-Narvaez H."/>
            <person name="Longo L.V."/>
            <person name="Ma L.J."/>
            <person name="Malavazi I."/>
            <person name="Matsuo A.L."/>
            <person name="Morais F.V."/>
            <person name="Pereira M."/>
            <person name="Rodriguez-Brito S."/>
            <person name="Sakthikumar S."/>
            <person name="Salem-Izacc S.M."/>
            <person name="Sykes S.M."/>
            <person name="Teixeira M.M."/>
            <person name="Vallejo M.C."/>
            <person name="Walter M.E."/>
            <person name="Yandava C."/>
            <person name="Young S."/>
            <person name="Zeng Q."/>
            <person name="Zucker J."/>
            <person name="Felipe M.S."/>
            <person name="Goldman G.H."/>
            <person name="Haas B.J."/>
            <person name="McEwen J.G."/>
            <person name="Nino-Vega G."/>
            <person name="Puccia R."/>
            <person name="San-Blas G."/>
            <person name="Soares C.M."/>
            <person name="Birren B.W."/>
            <person name="Cuomo C.A."/>
        </authorList>
    </citation>
    <scope>NUCLEOTIDE SEQUENCE [LARGE SCALE GENOMIC DNA]</scope>
    <source>
        <strain evidence="3">ATCC MYA-826 / Pb01</strain>
    </source>
</reference>
<evidence type="ECO:0000313" key="3">
    <source>
        <dbReference type="Proteomes" id="UP000002059"/>
    </source>
</evidence>
<dbReference type="Proteomes" id="UP000002059">
    <property type="component" value="Partially assembled WGS sequence"/>
</dbReference>
<protein>
    <submittedName>
        <fullName evidence="2">Uncharacterized protein</fullName>
    </submittedName>
</protein>
<organism evidence="2 3">
    <name type="scientific">Paracoccidioides lutzii (strain ATCC MYA-826 / Pb01)</name>
    <name type="common">Paracoccidioides brasiliensis</name>
    <dbReference type="NCBI Taxonomy" id="502779"/>
    <lineage>
        <taxon>Eukaryota</taxon>
        <taxon>Fungi</taxon>
        <taxon>Dikarya</taxon>
        <taxon>Ascomycota</taxon>
        <taxon>Pezizomycotina</taxon>
        <taxon>Eurotiomycetes</taxon>
        <taxon>Eurotiomycetidae</taxon>
        <taxon>Onygenales</taxon>
        <taxon>Ajellomycetaceae</taxon>
        <taxon>Paracoccidioides</taxon>
    </lineage>
</organism>
<dbReference type="KEGG" id="pbl:PAAG_11404"/>
<feature type="compositionally biased region" description="Polar residues" evidence="1">
    <location>
        <begin position="12"/>
        <end position="21"/>
    </location>
</feature>
<feature type="region of interest" description="Disordered" evidence="1">
    <location>
        <begin position="12"/>
        <end position="102"/>
    </location>
</feature>
<sequence length="223" mass="23908">MPAAYRLVIQHSTSIQPNHQGGQHAFGPSRGGKDEVEFGVCPPLPPSDLDTPRKNTTTPLGKIRQSPTLAAGNGPLATTNTHPTATTQPASKQPATDSHHTASTQPLSHYLLLLLRLALLLCYVRFAAQPVDTRSVCQVFLRVLCFASLPASPISPPIFSLSPLLLRTPPHNIPVRFQSPVAALSSRFRGSSYPPKTFLSPSSPVLASLFAMCFPPSIHTPVL</sequence>